<evidence type="ECO:0000313" key="1">
    <source>
        <dbReference type="EMBL" id="SVD64181.1"/>
    </source>
</evidence>
<accession>A0A382X1S6</accession>
<reference evidence="1" key="1">
    <citation type="submission" date="2018-05" db="EMBL/GenBank/DDBJ databases">
        <authorList>
            <person name="Lanie J.A."/>
            <person name="Ng W.-L."/>
            <person name="Kazmierczak K.M."/>
            <person name="Andrzejewski T.M."/>
            <person name="Davidsen T.M."/>
            <person name="Wayne K.J."/>
            <person name="Tettelin H."/>
            <person name="Glass J.I."/>
            <person name="Rusch D."/>
            <person name="Podicherti R."/>
            <person name="Tsui H.-C.T."/>
            <person name="Winkler M.E."/>
        </authorList>
    </citation>
    <scope>NUCLEOTIDE SEQUENCE</scope>
</reference>
<dbReference type="AlphaFoldDB" id="A0A382X1S6"/>
<proteinExistence type="predicted"/>
<feature type="non-terminal residue" evidence="1">
    <location>
        <position position="55"/>
    </location>
</feature>
<protein>
    <submittedName>
        <fullName evidence="1">Uncharacterized protein</fullName>
    </submittedName>
</protein>
<gene>
    <name evidence="1" type="ORF">METZ01_LOCUS417035</name>
</gene>
<organism evidence="1">
    <name type="scientific">marine metagenome</name>
    <dbReference type="NCBI Taxonomy" id="408172"/>
    <lineage>
        <taxon>unclassified sequences</taxon>
        <taxon>metagenomes</taxon>
        <taxon>ecological metagenomes</taxon>
    </lineage>
</organism>
<sequence length="55" mass="5842">MFLYILYATMISASPTATSAAAIAMENNANVCPPLCGKNLANATRFRLAAFMIIS</sequence>
<name>A0A382X1S6_9ZZZZ</name>
<dbReference type="EMBL" id="UINC01163722">
    <property type="protein sequence ID" value="SVD64181.1"/>
    <property type="molecule type" value="Genomic_DNA"/>
</dbReference>